<accession>A0A844KBM2</accession>
<evidence type="ECO:0000313" key="3">
    <source>
        <dbReference type="Proteomes" id="UP000448177"/>
    </source>
</evidence>
<evidence type="ECO:0000313" key="2">
    <source>
        <dbReference type="EMBL" id="MTR75401.1"/>
    </source>
</evidence>
<dbReference type="Proteomes" id="UP000448177">
    <property type="component" value="Unassembled WGS sequence"/>
</dbReference>
<name>A0A844KBM2_9FIRM</name>
<proteinExistence type="predicted"/>
<feature type="domain" description="Integrase catalytic" evidence="1">
    <location>
        <begin position="3"/>
        <end position="28"/>
    </location>
</feature>
<dbReference type="EMBL" id="WNAF01000001">
    <property type="protein sequence ID" value="MTR75401.1"/>
    <property type="molecule type" value="Genomic_DNA"/>
</dbReference>
<dbReference type="InterPro" id="IPR001584">
    <property type="entry name" value="Integrase_cat-core"/>
</dbReference>
<dbReference type="RefSeq" id="WP_173021086.1">
    <property type="nucleotide sequence ID" value="NZ_WNAF01000001.1"/>
</dbReference>
<dbReference type="GO" id="GO:0015074">
    <property type="term" value="P:DNA integration"/>
    <property type="evidence" value="ECO:0007669"/>
    <property type="project" value="InterPro"/>
</dbReference>
<keyword evidence="3" id="KW-1185">Reference proteome</keyword>
<gene>
    <name evidence="2" type="ORF">GMD21_01610</name>
</gene>
<sequence length="30" mass="3768">MRKCTTYKEIQNVIDDWMDYYNNDRYKSSS</sequence>
<evidence type="ECO:0000259" key="1">
    <source>
        <dbReference type="Pfam" id="PF13333"/>
    </source>
</evidence>
<protein>
    <submittedName>
        <fullName evidence="2">IS3 family transposase</fullName>
    </submittedName>
</protein>
<dbReference type="Pfam" id="PF13333">
    <property type="entry name" value="rve_2"/>
    <property type="match status" value="1"/>
</dbReference>
<reference evidence="2 3" key="1">
    <citation type="journal article" date="2019" name="Nat. Med.">
        <title>A library of human gut bacterial isolates paired with longitudinal multiomics data enables mechanistic microbiome research.</title>
        <authorList>
            <person name="Poyet M."/>
            <person name="Groussin M."/>
            <person name="Gibbons S.M."/>
            <person name="Avila-Pacheco J."/>
            <person name="Jiang X."/>
            <person name="Kearney S.M."/>
            <person name="Perrotta A.R."/>
            <person name="Berdy B."/>
            <person name="Zhao S."/>
            <person name="Lieberman T.D."/>
            <person name="Swanson P.K."/>
            <person name="Smith M."/>
            <person name="Roesemann S."/>
            <person name="Alexander J.E."/>
            <person name="Rich S.A."/>
            <person name="Livny J."/>
            <person name="Vlamakis H."/>
            <person name="Clish C."/>
            <person name="Bullock K."/>
            <person name="Deik A."/>
            <person name="Scott J."/>
            <person name="Pierce K.A."/>
            <person name="Xavier R.J."/>
            <person name="Alm E.J."/>
        </authorList>
    </citation>
    <scope>NUCLEOTIDE SEQUENCE [LARGE SCALE GENOMIC DNA]</scope>
    <source>
        <strain evidence="2 3">BIOML-A1</strain>
    </source>
</reference>
<organism evidence="2 3">
    <name type="scientific">Mediterraneibacter faecis</name>
    <dbReference type="NCBI Taxonomy" id="592978"/>
    <lineage>
        <taxon>Bacteria</taxon>
        <taxon>Bacillati</taxon>
        <taxon>Bacillota</taxon>
        <taxon>Clostridia</taxon>
        <taxon>Lachnospirales</taxon>
        <taxon>Lachnospiraceae</taxon>
        <taxon>Mediterraneibacter</taxon>
    </lineage>
</organism>
<dbReference type="AlphaFoldDB" id="A0A844KBM2"/>
<comment type="caution">
    <text evidence="2">The sequence shown here is derived from an EMBL/GenBank/DDBJ whole genome shotgun (WGS) entry which is preliminary data.</text>
</comment>